<dbReference type="Pfam" id="PF17142">
    <property type="entry name" value="SusF_N"/>
    <property type="match status" value="1"/>
</dbReference>
<gene>
    <name evidence="4" type="ORF">F7D73_07940</name>
</gene>
<dbReference type="InterPro" id="IPR058976">
    <property type="entry name" value="CBM_1st_SusF"/>
</dbReference>
<dbReference type="OrthoDB" id="975117at2"/>
<comment type="caution">
    <text evidence="4">The sequence shown here is derived from an EMBL/GenBank/DDBJ whole genome shotgun (WGS) entry which is preliminary data.</text>
</comment>
<protein>
    <submittedName>
        <fullName evidence="4">DUF5115 domain-containing protein</fullName>
    </submittedName>
</protein>
<proteinExistence type="predicted"/>
<evidence type="ECO:0000313" key="5">
    <source>
        <dbReference type="Proteomes" id="UP000480425"/>
    </source>
</evidence>
<dbReference type="InterPro" id="IPR018247">
    <property type="entry name" value="EF_Hand_1_Ca_BS"/>
</dbReference>
<organism evidence="4 5">
    <name type="scientific">Segatella copri</name>
    <dbReference type="NCBI Taxonomy" id="165179"/>
    <lineage>
        <taxon>Bacteria</taxon>
        <taxon>Pseudomonadati</taxon>
        <taxon>Bacteroidota</taxon>
        <taxon>Bacteroidia</taxon>
        <taxon>Bacteroidales</taxon>
        <taxon>Prevotellaceae</taxon>
        <taxon>Segatella</taxon>
    </lineage>
</organism>
<dbReference type="InterPro" id="IPR033408">
    <property type="entry name" value="SusF_N"/>
</dbReference>
<accession>A0A6G1U007</accession>
<evidence type="ECO:0000256" key="1">
    <source>
        <dbReference type="SAM" id="SignalP"/>
    </source>
</evidence>
<dbReference type="EMBL" id="VZCB01000060">
    <property type="protein sequence ID" value="MQN80883.1"/>
    <property type="molecule type" value="Genomic_DNA"/>
</dbReference>
<dbReference type="Proteomes" id="UP000480425">
    <property type="component" value="Unassembled WGS sequence"/>
</dbReference>
<feature type="domain" description="Outer membrane protein SusF N-terminal" evidence="2">
    <location>
        <begin position="18"/>
        <end position="143"/>
    </location>
</feature>
<feature type="chain" id="PRO_5026274286" evidence="1">
    <location>
        <begin position="20"/>
        <end position="465"/>
    </location>
</feature>
<keyword evidence="1" id="KW-0732">Signal</keyword>
<dbReference type="PROSITE" id="PS00018">
    <property type="entry name" value="EF_HAND_1"/>
    <property type="match status" value="1"/>
</dbReference>
<dbReference type="PROSITE" id="PS51257">
    <property type="entry name" value="PROKAR_LIPOPROTEIN"/>
    <property type="match status" value="1"/>
</dbReference>
<name>A0A6G1U007_9BACT</name>
<reference evidence="4 5" key="1">
    <citation type="submission" date="2019-09" db="EMBL/GenBank/DDBJ databases">
        <title>Distinct polysaccharide growth profiles of human intestinal Prevotella copri isolates.</title>
        <authorList>
            <person name="Fehlner-Peach H."/>
            <person name="Magnabosco C."/>
            <person name="Raghavan V."/>
            <person name="Scher J.U."/>
            <person name="Tett A."/>
            <person name="Cox L.M."/>
            <person name="Gottsegen C."/>
            <person name="Watters A."/>
            <person name="Wiltshire- Gordon J.D."/>
            <person name="Segata N."/>
            <person name="Bonneau R."/>
            <person name="Littman D.R."/>
        </authorList>
    </citation>
    <scope>NUCLEOTIDE SEQUENCE [LARGE SCALE GENOMIC DNA]</scope>
    <source>
        <strain evidence="5">iA622</strain>
    </source>
</reference>
<evidence type="ECO:0000259" key="2">
    <source>
        <dbReference type="Pfam" id="PF17142"/>
    </source>
</evidence>
<feature type="signal peptide" evidence="1">
    <location>
        <begin position="1"/>
        <end position="19"/>
    </location>
</feature>
<dbReference type="RefSeq" id="WP_153123671.1">
    <property type="nucleotide sequence ID" value="NZ_VZCB01000060.1"/>
</dbReference>
<dbReference type="CDD" id="cd12964">
    <property type="entry name" value="CBM-Fa"/>
    <property type="match status" value="1"/>
</dbReference>
<sequence>MIKKILLGMTLLMSMVSCTEDYTDWGNPQSNPQEEAVSFGDGSVTPVDVINLANVKTEKVKVASIVAPTSSDAAYTPNYKINFDGQSFDIDADGNMAKADLVNYITNKYGKRPKERDIDATLDAWQSNGSTAVKMVTSETFQVKAIPEAPFIDAAYYLVGDMFTTDDVNGWTKGVAKAFNHSEKDVYDDPIFTVSFETTKADQYWKIIPKKNIDADDLWAPGVVGPKVDGDDSMTGALTNGEAKAGKIAKAGKYKLTINMMDYSYTIEEVNYDPFIYFIGSTDGWKSNDQKLALVDDAKGVYTGYVYLADPNAAGFEFKFQRAQGNWDTAIGAGTFVSFGGAAIGVDNGNIGVNAGEGVYYMDVNLSEGTITATKVETMGIIGGFNNWGGDAVMTWNAKEYCFEATKVGVTADGWKFRINGGWDINLGGSLNNLTAGGDNIAVAGNTIKLYPTRKTSDNIYCTVK</sequence>
<feature type="domain" description="SusF first starch specific CBM" evidence="3">
    <location>
        <begin position="153"/>
        <end position="269"/>
    </location>
</feature>
<dbReference type="Gene3D" id="2.60.40.3620">
    <property type="match status" value="2"/>
</dbReference>
<dbReference type="Pfam" id="PF26120">
    <property type="entry name" value="CBM_1st_SusF"/>
    <property type="match status" value="1"/>
</dbReference>
<evidence type="ECO:0000313" key="4">
    <source>
        <dbReference type="EMBL" id="MQN80883.1"/>
    </source>
</evidence>
<evidence type="ECO:0000259" key="3">
    <source>
        <dbReference type="Pfam" id="PF26120"/>
    </source>
</evidence>
<dbReference type="AlphaFoldDB" id="A0A6G1U007"/>